<dbReference type="SUPFAM" id="SSF50956">
    <property type="entry name" value="Thermostable phytase (3-phytase)"/>
    <property type="match status" value="2"/>
</dbReference>
<keyword evidence="2 3" id="KW-1015">Disulfide bond</keyword>
<comment type="caution">
    <text evidence="3">Lacks conserved residue(s) required for the propagation of feature annotation.</text>
</comment>
<organism evidence="7 8">
    <name type="scientific">Penicillium nordicum</name>
    <dbReference type="NCBI Taxonomy" id="229535"/>
    <lineage>
        <taxon>Eukaryota</taxon>
        <taxon>Fungi</taxon>
        <taxon>Dikarya</taxon>
        <taxon>Ascomycota</taxon>
        <taxon>Pezizomycotina</taxon>
        <taxon>Eurotiomycetes</taxon>
        <taxon>Eurotiomycetidae</taxon>
        <taxon>Eurotiales</taxon>
        <taxon>Aspergillaceae</taxon>
        <taxon>Penicillium</taxon>
    </lineage>
</organism>
<feature type="disulfide bond" evidence="3">
    <location>
        <begin position="363"/>
        <end position="373"/>
    </location>
</feature>
<dbReference type="PROSITE" id="PS00022">
    <property type="entry name" value="EGF_1"/>
    <property type="match status" value="1"/>
</dbReference>
<feature type="signal peptide" evidence="4">
    <location>
        <begin position="1"/>
        <end position="23"/>
    </location>
</feature>
<evidence type="ECO:0000256" key="4">
    <source>
        <dbReference type="SAM" id="SignalP"/>
    </source>
</evidence>
<accession>A0A0M9WGZ7</accession>
<dbReference type="GO" id="GO:0016158">
    <property type="term" value="F:inositol hexakisphosphate 3-phosphatase activity"/>
    <property type="evidence" value="ECO:0007669"/>
    <property type="project" value="InterPro"/>
</dbReference>
<keyword evidence="1 4" id="KW-0732">Signal</keyword>
<feature type="domain" description="EGF-like" evidence="5">
    <location>
        <begin position="359"/>
        <end position="391"/>
    </location>
</feature>
<evidence type="ECO:0000256" key="1">
    <source>
        <dbReference type="ARBA" id="ARBA00022729"/>
    </source>
</evidence>
<gene>
    <name evidence="7" type="ORF">ACN38_g4568</name>
</gene>
<feature type="domain" description="BPP" evidence="6">
    <location>
        <begin position="11"/>
        <end position="315"/>
    </location>
</feature>
<dbReference type="Proteomes" id="UP000037696">
    <property type="component" value="Unassembled WGS sequence"/>
</dbReference>
<dbReference type="PROSITE" id="PS51662">
    <property type="entry name" value="BP_PHYTASE"/>
    <property type="match status" value="2"/>
</dbReference>
<dbReference type="InterPro" id="IPR050969">
    <property type="entry name" value="Dev_Signal_Modulators"/>
</dbReference>
<feature type="chain" id="PRO_5005839710" description="3-phytase" evidence="4">
    <location>
        <begin position="24"/>
        <end position="738"/>
    </location>
</feature>
<protein>
    <recommendedName>
        <fullName evidence="9">3-phytase</fullName>
    </recommendedName>
</protein>
<feature type="domain" description="BPP" evidence="6">
    <location>
        <begin position="385"/>
        <end position="726"/>
    </location>
</feature>
<evidence type="ECO:0000259" key="5">
    <source>
        <dbReference type="PROSITE" id="PS50026"/>
    </source>
</evidence>
<dbReference type="OrthoDB" id="10045365at2759"/>
<dbReference type="PROSITE" id="PS50026">
    <property type="entry name" value="EGF_3"/>
    <property type="match status" value="1"/>
</dbReference>
<feature type="disulfide bond" evidence="3">
    <location>
        <begin position="381"/>
        <end position="390"/>
    </location>
</feature>
<dbReference type="Gene3D" id="2.10.25.10">
    <property type="entry name" value="Laminin"/>
    <property type="match status" value="1"/>
</dbReference>
<evidence type="ECO:0000259" key="6">
    <source>
        <dbReference type="PROSITE" id="PS51662"/>
    </source>
</evidence>
<sequence length="738" mass="77786">MLLPSSFIVGLVLSLSGIEIASAATAKLPIAEQSAEVDSDLAAIYYGSSFQKSLLVGNDGGAATGGIRSFSLGDMEEVASRTPGRTKVAGVMYDVGKKDLIVSIAAPDSIIRVFDIDDITEIPLAKAKALGDWSSLCTWRSPSSGGNYFYLLGKKEARQFLVREKDSGIEILEVQRFKVPVSSSCTVSPTDGTVYLAGEDKKSIYTFQATESTSAPKINVLGEANDDVTGLAVYVGSESDYLFVAETDVINIYSPKLRVQGTLTLTGAKDIELAGLSLYQAASTQYPDGILGYSIETDDGEGYGISSLEPVFTELGLESNTTYSPRSVDPSLQGPQDNGFVTSSGSLSCFAGFTGKDCSEFTCPNSCSGNGKCVGPNECRCEDSWAGPECSWVGVEPKYETDANGGDGDDPAIWISPVSANQSTIITTTKSEEGAGFAVFDLAGNLLQTVSAGEPNNVDVIYGFEIGDRKVDLAYAACREDDTLCLFEIASNGTLKSIPGGSQPVKSDYTVYGSCTYRSQISGKQYLFVNEKSGEYLQYELTALKNGTLATTLVRTFTGGSGGQPEGCVADEENSFVFLGEEPYGLWRYDAEPDGSSTGTLVARAGDGTLFADVEGVTLLPGKTAEEGLVIVSCQGVSAYSVYRRAAPHEHVLTFTIQTSADGSIDAVTNTDGVTAVGTALNADFPHGLLVVHDDANQLAEGGTAELASFKLASIVDVFGEEGRALLAEVDATWDPRA</sequence>
<proteinExistence type="predicted"/>
<keyword evidence="3" id="KW-0245">EGF-like domain</keyword>
<dbReference type="Pfam" id="PF02333">
    <property type="entry name" value="Phytase"/>
    <property type="match status" value="1"/>
</dbReference>
<dbReference type="STRING" id="229535.A0A0M9WGZ7"/>
<dbReference type="PANTHER" id="PTHR14949:SF56">
    <property type="entry name" value="EGF-LIKE-DOMAIN, MULTIPLE 7"/>
    <property type="match status" value="1"/>
</dbReference>
<dbReference type="EMBL" id="LHQQ01000059">
    <property type="protein sequence ID" value="KOS44505.1"/>
    <property type="molecule type" value="Genomic_DNA"/>
</dbReference>
<evidence type="ECO:0000256" key="2">
    <source>
        <dbReference type="ARBA" id="ARBA00023157"/>
    </source>
</evidence>
<dbReference type="Pfam" id="PF07974">
    <property type="entry name" value="EGF_2"/>
    <property type="match status" value="1"/>
</dbReference>
<keyword evidence="8" id="KW-1185">Reference proteome</keyword>
<comment type="caution">
    <text evidence="7">The sequence shown here is derived from an EMBL/GenBank/DDBJ whole genome shotgun (WGS) entry which is preliminary data.</text>
</comment>
<evidence type="ECO:0000256" key="3">
    <source>
        <dbReference type="PROSITE-ProRule" id="PRU00076"/>
    </source>
</evidence>
<dbReference type="PANTHER" id="PTHR14949">
    <property type="entry name" value="EGF-LIKE-DOMAIN, MULTIPLE 7, 8"/>
    <property type="match status" value="1"/>
</dbReference>
<evidence type="ECO:0000313" key="7">
    <source>
        <dbReference type="EMBL" id="KOS44505.1"/>
    </source>
</evidence>
<dbReference type="InterPro" id="IPR000742">
    <property type="entry name" value="EGF"/>
</dbReference>
<evidence type="ECO:0000313" key="8">
    <source>
        <dbReference type="Proteomes" id="UP000037696"/>
    </source>
</evidence>
<dbReference type="AlphaFoldDB" id="A0A0M9WGZ7"/>
<dbReference type="InterPro" id="IPR011042">
    <property type="entry name" value="6-blade_b-propeller_TolB-like"/>
</dbReference>
<dbReference type="Gene3D" id="2.120.10.30">
    <property type="entry name" value="TolB, C-terminal domain"/>
    <property type="match status" value="2"/>
</dbReference>
<reference evidence="7 8" key="1">
    <citation type="submission" date="2015-08" db="EMBL/GenBank/DDBJ databases">
        <title>Genome sequencing of Penicillium nordicum.</title>
        <authorList>
            <person name="Nguyen H.D."/>
            <person name="Seifert K.A."/>
        </authorList>
    </citation>
    <scope>NUCLEOTIDE SEQUENCE [LARGE SCALE GENOMIC DNA]</scope>
    <source>
        <strain evidence="7 8">DAOMC 185683</strain>
    </source>
</reference>
<dbReference type="InterPro" id="IPR003431">
    <property type="entry name" value="B-propeller_Phytase"/>
</dbReference>
<dbReference type="InterPro" id="IPR013111">
    <property type="entry name" value="EGF_extracell"/>
</dbReference>
<name>A0A0M9WGZ7_9EURO</name>
<evidence type="ECO:0008006" key="9">
    <source>
        <dbReference type="Google" id="ProtNLM"/>
    </source>
</evidence>